<feature type="domain" description="Serine aminopeptidase S33" evidence="2">
    <location>
        <begin position="108"/>
        <end position="159"/>
    </location>
</feature>
<keyword evidence="1" id="KW-0472">Membrane</keyword>
<reference evidence="3 4" key="1">
    <citation type="submission" date="2024-09" db="EMBL/GenBank/DDBJ databases">
        <title>Laminarin stimulates single cell rates of sulfate reduction while oxygen inhibits transcriptomic activity in coastal marine sediment.</title>
        <authorList>
            <person name="Lindsay M."/>
            <person name="Orcutt B."/>
            <person name="Emerson D."/>
            <person name="Stepanauskas R."/>
            <person name="D'Angelo T."/>
        </authorList>
    </citation>
    <scope>NUCLEOTIDE SEQUENCE [LARGE SCALE GENOMIC DNA]</scope>
    <source>
        <strain evidence="3">SAG AM-311-K15</strain>
    </source>
</reference>
<comment type="caution">
    <text evidence="3">The sequence shown here is derived from an EMBL/GenBank/DDBJ whole genome shotgun (WGS) entry which is preliminary data.</text>
</comment>
<dbReference type="InterPro" id="IPR029058">
    <property type="entry name" value="AB_hydrolase_fold"/>
</dbReference>
<keyword evidence="3" id="KW-0378">Hydrolase</keyword>
<evidence type="ECO:0000256" key="1">
    <source>
        <dbReference type="SAM" id="Phobius"/>
    </source>
</evidence>
<sequence length="267" mass="30261">MNLKTQPIAVVIILIIALSCSQCAYVFKNKIPMPQVYHKLSVEKRQPTLIIFLPGIFSGPRYFVSKGIISDLRSSLLQADAVALDAHSGYYRDKSLFPRLMQDVIRPARQAGYEMIWLVGVSLGGLGALLFAQEHPHSIDGVIALAPYLGDKELCQEIKQAGGLRDWKPLTPLDADDRYRSVLLWMKQHCAAPRTKPVIYLGYGTKDRFRPLLDLVAEIFPPEQVITLPGGHFWKTWRKIFNKYLEKGIFKTRDALHIEIQSDSEKD</sequence>
<dbReference type="Gene3D" id="3.40.50.1820">
    <property type="entry name" value="alpha/beta hydrolase"/>
    <property type="match status" value="1"/>
</dbReference>
<proteinExistence type="predicted"/>
<dbReference type="SUPFAM" id="SSF53474">
    <property type="entry name" value="alpha/beta-Hydrolases"/>
    <property type="match status" value="1"/>
</dbReference>
<feature type="transmembrane region" description="Helical" evidence="1">
    <location>
        <begin position="115"/>
        <end position="132"/>
    </location>
</feature>
<dbReference type="Proteomes" id="UP001594351">
    <property type="component" value="Unassembled WGS sequence"/>
</dbReference>
<name>A0ABV6YZW1_UNCC1</name>
<evidence type="ECO:0000313" key="4">
    <source>
        <dbReference type="Proteomes" id="UP001594351"/>
    </source>
</evidence>
<evidence type="ECO:0000259" key="2">
    <source>
        <dbReference type="Pfam" id="PF12146"/>
    </source>
</evidence>
<keyword evidence="4" id="KW-1185">Reference proteome</keyword>
<dbReference type="EMBL" id="JBHPBY010000220">
    <property type="protein sequence ID" value="MFC1851741.1"/>
    <property type="molecule type" value="Genomic_DNA"/>
</dbReference>
<evidence type="ECO:0000313" key="3">
    <source>
        <dbReference type="EMBL" id="MFC1851741.1"/>
    </source>
</evidence>
<dbReference type="InterPro" id="IPR022742">
    <property type="entry name" value="Hydrolase_4"/>
</dbReference>
<dbReference type="GO" id="GO:0016787">
    <property type="term" value="F:hydrolase activity"/>
    <property type="evidence" value="ECO:0007669"/>
    <property type="project" value="UniProtKB-KW"/>
</dbReference>
<accession>A0ABV6YZW1</accession>
<keyword evidence="1" id="KW-0812">Transmembrane</keyword>
<dbReference type="Pfam" id="PF12146">
    <property type="entry name" value="Hydrolase_4"/>
    <property type="match status" value="1"/>
</dbReference>
<gene>
    <name evidence="3" type="ORF">ACFL27_16240</name>
</gene>
<organism evidence="3 4">
    <name type="scientific">candidate division CSSED10-310 bacterium</name>
    <dbReference type="NCBI Taxonomy" id="2855610"/>
    <lineage>
        <taxon>Bacteria</taxon>
        <taxon>Bacteria division CSSED10-310</taxon>
    </lineage>
</organism>
<keyword evidence="1" id="KW-1133">Transmembrane helix</keyword>
<protein>
    <submittedName>
        <fullName evidence="3">Alpha/beta fold hydrolase</fullName>
    </submittedName>
</protein>
<dbReference type="PROSITE" id="PS51257">
    <property type="entry name" value="PROKAR_LIPOPROTEIN"/>
    <property type="match status" value="1"/>
</dbReference>